<evidence type="ECO:0000256" key="7">
    <source>
        <dbReference type="ARBA" id="ARBA00022989"/>
    </source>
</evidence>
<name>A0A437J452_9SPHN</name>
<evidence type="ECO:0000256" key="9">
    <source>
        <dbReference type="RuleBase" id="RU003346"/>
    </source>
</evidence>
<dbReference type="PROSITE" id="PS00216">
    <property type="entry name" value="SUGAR_TRANSPORT_1"/>
    <property type="match status" value="2"/>
</dbReference>
<evidence type="ECO:0000256" key="4">
    <source>
        <dbReference type="ARBA" id="ARBA00022475"/>
    </source>
</evidence>
<feature type="transmembrane region" description="Helical" evidence="10">
    <location>
        <begin position="182"/>
        <end position="201"/>
    </location>
</feature>
<keyword evidence="13" id="KW-1185">Reference proteome</keyword>
<dbReference type="InterPro" id="IPR005829">
    <property type="entry name" value="Sugar_transporter_CS"/>
</dbReference>
<dbReference type="InterPro" id="IPR005828">
    <property type="entry name" value="MFS_sugar_transport-like"/>
</dbReference>
<dbReference type="CDD" id="cd17359">
    <property type="entry name" value="MFS_XylE_like"/>
    <property type="match status" value="1"/>
</dbReference>
<dbReference type="FunFam" id="1.20.1250.20:FF:000122">
    <property type="entry name" value="D-xylose transporter XylE"/>
    <property type="match status" value="1"/>
</dbReference>
<evidence type="ECO:0000256" key="10">
    <source>
        <dbReference type="SAM" id="Phobius"/>
    </source>
</evidence>
<feature type="transmembrane region" description="Helical" evidence="10">
    <location>
        <begin position="301"/>
        <end position="323"/>
    </location>
</feature>
<evidence type="ECO:0000256" key="1">
    <source>
        <dbReference type="ARBA" id="ARBA00004651"/>
    </source>
</evidence>
<keyword evidence="4" id="KW-1003">Cell membrane</keyword>
<feature type="transmembrane region" description="Helical" evidence="10">
    <location>
        <begin position="405"/>
        <end position="431"/>
    </location>
</feature>
<keyword evidence="7 10" id="KW-1133">Transmembrane helix</keyword>
<evidence type="ECO:0000259" key="11">
    <source>
        <dbReference type="PROSITE" id="PS50850"/>
    </source>
</evidence>
<dbReference type="InterPro" id="IPR047984">
    <property type="entry name" value="XylE-like"/>
</dbReference>
<feature type="transmembrane region" description="Helical" evidence="10">
    <location>
        <begin position="107"/>
        <end position="128"/>
    </location>
</feature>
<comment type="subcellular location">
    <subcellularLocation>
        <location evidence="1">Cell membrane</location>
        <topology evidence="1">Multi-pass membrane protein</topology>
    </subcellularLocation>
</comment>
<dbReference type="EMBL" id="RZUL01000007">
    <property type="protein sequence ID" value="RVT39444.1"/>
    <property type="molecule type" value="Genomic_DNA"/>
</dbReference>
<dbReference type="GO" id="GO:0022857">
    <property type="term" value="F:transmembrane transporter activity"/>
    <property type="evidence" value="ECO:0007669"/>
    <property type="project" value="InterPro"/>
</dbReference>
<proteinExistence type="inferred from homology"/>
<organism evidence="12 13">
    <name type="scientific">Sphingobium algorifonticola</name>
    <dbReference type="NCBI Taxonomy" id="2008318"/>
    <lineage>
        <taxon>Bacteria</taxon>
        <taxon>Pseudomonadati</taxon>
        <taxon>Pseudomonadota</taxon>
        <taxon>Alphaproteobacteria</taxon>
        <taxon>Sphingomonadales</taxon>
        <taxon>Sphingomonadaceae</taxon>
        <taxon>Sphingobium</taxon>
    </lineage>
</organism>
<dbReference type="Gene3D" id="1.20.1250.20">
    <property type="entry name" value="MFS general substrate transporter like domains"/>
    <property type="match status" value="1"/>
</dbReference>
<comment type="similarity">
    <text evidence="2 9">Belongs to the major facilitator superfamily. Sugar transporter (TC 2.A.1.1) family.</text>
</comment>
<protein>
    <submittedName>
        <fullName evidence="12">MFS transporter</fullName>
    </submittedName>
</protein>
<dbReference type="GO" id="GO:0005886">
    <property type="term" value="C:plasma membrane"/>
    <property type="evidence" value="ECO:0007669"/>
    <property type="project" value="UniProtKB-SubCell"/>
</dbReference>
<accession>A0A437J452</accession>
<dbReference type="OrthoDB" id="5368493at2"/>
<feature type="transmembrane region" description="Helical" evidence="10">
    <location>
        <begin position="140"/>
        <end position="162"/>
    </location>
</feature>
<dbReference type="PANTHER" id="PTHR48023:SF4">
    <property type="entry name" value="D-XYLOSE-PROTON SYMPORTER-LIKE 2"/>
    <property type="match status" value="1"/>
</dbReference>
<feature type="domain" description="Major facilitator superfamily (MFS) profile" evidence="11">
    <location>
        <begin position="16"/>
        <end position="459"/>
    </location>
</feature>
<evidence type="ECO:0000256" key="2">
    <source>
        <dbReference type="ARBA" id="ARBA00010992"/>
    </source>
</evidence>
<dbReference type="AlphaFoldDB" id="A0A437J452"/>
<keyword evidence="8 10" id="KW-0472">Membrane</keyword>
<sequence>MQGDSEKVNMTFIAAIVAVATIGGFMFGYDSGVINGTQEGLEQAFGLSELGTGLNVGALLIGCATGAFLAGRLSDLIGRRGVMMIAALMFVVSALASGAATSSAIFIFARLIGGLGVGAASVLAPVYISEVTPASIRGRMSTLQQIMIITGLTGAFVVNYAVAHSAGGSTASFWFGLPAWRWMFWMQVLPAGIYFLALLLIPESPRYLMARGRERDAHRVLARLFGATEADRKIAEISASLSLDHHRPRFSDLVDPSTGRLRPIVWSGIGLAVFQQFVGINIVFYYGAVLWQSVGFSENDALLINILSGSLSILACIATIFLIDRIGRKPLLLGGSVGMAATLGVVAAAFSSGTFEGGSLQLSDQAGTIALVAANLYVIAFNMTWGPVMWVMLGEMYPNQIRGSGLAVAGFAQWAANFLIVVSFPALAAWIGLPVTYGFYALSAFLSFFFVRRMVHETRGRELEEMAG</sequence>
<evidence type="ECO:0000256" key="6">
    <source>
        <dbReference type="ARBA" id="ARBA00022692"/>
    </source>
</evidence>
<reference evidence="12 13" key="1">
    <citation type="submission" date="2019-01" db="EMBL/GenBank/DDBJ databases">
        <authorList>
            <person name="Chen W.-M."/>
        </authorList>
    </citation>
    <scope>NUCLEOTIDE SEQUENCE [LARGE SCALE GENOMIC DNA]</scope>
    <source>
        <strain evidence="12 13">TLA-22</strain>
    </source>
</reference>
<keyword evidence="3 9" id="KW-0813">Transport</keyword>
<dbReference type="RefSeq" id="WP_127691808.1">
    <property type="nucleotide sequence ID" value="NZ_RZUL01000007.1"/>
</dbReference>
<evidence type="ECO:0000256" key="8">
    <source>
        <dbReference type="ARBA" id="ARBA00023136"/>
    </source>
</evidence>
<feature type="transmembrane region" description="Helical" evidence="10">
    <location>
        <begin position="264"/>
        <end position="289"/>
    </location>
</feature>
<feature type="transmembrane region" description="Helical" evidence="10">
    <location>
        <begin position="437"/>
        <end position="455"/>
    </location>
</feature>
<dbReference type="PANTHER" id="PTHR48023">
    <property type="entry name" value="D-XYLOSE-PROTON SYMPORTER-LIKE 2"/>
    <property type="match status" value="1"/>
</dbReference>
<gene>
    <name evidence="12" type="ORF">ENE74_15495</name>
</gene>
<evidence type="ECO:0000256" key="3">
    <source>
        <dbReference type="ARBA" id="ARBA00022448"/>
    </source>
</evidence>
<dbReference type="Proteomes" id="UP000282977">
    <property type="component" value="Unassembled WGS sequence"/>
</dbReference>
<evidence type="ECO:0000256" key="5">
    <source>
        <dbReference type="ARBA" id="ARBA00022597"/>
    </source>
</evidence>
<dbReference type="InterPro" id="IPR020846">
    <property type="entry name" value="MFS_dom"/>
</dbReference>
<feature type="transmembrane region" description="Helical" evidence="10">
    <location>
        <begin position="12"/>
        <end position="30"/>
    </location>
</feature>
<evidence type="ECO:0000313" key="13">
    <source>
        <dbReference type="Proteomes" id="UP000282977"/>
    </source>
</evidence>
<feature type="transmembrane region" description="Helical" evidence="10">
    <location>
        <begin position="82"/>
        <end position="101"/>
    </location>
</feature>
<feature type="transmembrane region" description="Helical" evidence="10">
    <location>
        <begin position="370"/>
        <end position="393"/>
    </location>
</feature>
<dbReference type="InterPro" id="IPR036259">
    <property type="entry name" value="MFS_trans_sf"/>
</dbReference>
<dbReference type="InterPro" id="IPR050820">
    <property type="entry name" value="MFS_Sugar_Transporter"/>
</dbReference>
<dbReference type="Pfam" id="PF00083">
    <property type="entry name" value="Sugar_tr"/>
    <property type="match status" value="1"/>
</dbReference>
<dbReference type="PRINTS" id="PR00171">
    <property type="entry name" value="SUGRTRNSPORT"/>
</dbReference>
<evidence type="ECO:0000313" key="12">
    <source>
        <dbReference type="EMBL" id="RVT39444.1"/>
    </source>
</evidence>
<keyword evidence="5" id="KW-0762">Sugar transport</keyword>
<keyword evidence="6 10" id="KW-0812">Transmembrane</keyword>
<comment type="caution">
    <text evidence="12">The sequence shown here is derived from an EMBL/GenBank/DDBJ whole genome shotgun (WGS) entry which is preliminary data.</text>
</comment>
<feature type="transmembrane region" description="Helical" evidence="10">
    <location>
        <begin position="330"/>
        <end position="350"/>
    </location>
</feature>
<dbReference type="NCBIfam" id="TIGR00879">
    <property type="entry name" value="SP"/>
    <property type="match status" value="1"/>
</dbReference>
<feature type="transmembrane region" description="Helical" evidence="10">
    <location>
        <begin position="50"/>
        <end position="70"/>
    </location>
</feature>
<dbReference type="InterPro" id="IPR003663">
    <property type="entry name" value="Sugar/inositol_transpt"/>
</dbReference>
<dbReference type="PROSITE" id="PS50850">
    <property type="entry name" value="MFS"/>
    <property type="match status" value="1"/>
</dbReference>
<dbReference type="SUPFAM" id="SSF103473">
    <property type="entry name" value="MFS general substrate transporter"/>
    <property type="match status" value="1"/>
</dbReference>
<dbReference type="PROSITE" id="PS00217">
    <property type="entry name" value="SUGAR_TRANSPORT_2"/>
    <property type="match status" value="1"/>
</dbReference>